<dbReference type="InterPro" id="IPR017972">
    <property type="entry name" value="Cyt_P450_CS"/>
</dbReference>
<keyword evidence="6" id="KW-0349">Heme</keyword>
<dbReference type="Gene3D" id="1.10.630.10">
    <property type="entry name" value="Cytochrome P450"/>
    <property type="match status" value="2"/>
</dbReference>
<dbReference type="GO" id="GO:0016705">
    <property type="term" value="F:oxidoreductase activity, acting on paired donors, with incorporation or reduction of molecular oxygen"/>
    <property type="evidence" value="ECO:0007669"/>
    <property type="project" value="InterPro"/>
</dbReference>
<evidence type="ECO:0000313" key="9">
    <source>
        <dbReference type="Proteomes" id="UP000231279"/>
    </source>
</evidence>
<gene>
    <name evidence="8" type="ORF">CDL12_10845</name>
</gene>
<evidence type="ECO:0000313" key="8">
    <source>
        <dbReference type="EMBL" id="PIN16502.1"/>
    </source>
</evidence>
<dbReference type="SUPFAM" id="SSF48264">
    <property type="entry name" value="Cytochrome P450"/>
    <property type="match status" value="1"/>
</dbReference>
<keyword evidence="5 6" id="KW-0408">Iron</keyword>
<sequence>MTIFSILLPLLVFFCFFRIKNQKKGSIATNWPLIGMLPAVLTNIHRIHDYTTEVLSQCSGTIQFKGPWFDNMDMVITCGPANIHHIFSKKFSNYPKGSEFRKIFDILGEGIFSSDFELWDLHGRTTLAVMSQAKFYSSLEGTLWETATDFEMQNVLRKVFFDSICQLLLDYNPGSLFTNLPCEKALSDALEPIFYGYVLPESVWKLQKWLKIGKEKKLLEAWQAVNDFINPLISPEREGNLNILTAFRIAYEESNIGVISGNLKHFLRDALFALLFAGRDTASTTLTWFSNVEESRKLVYLHAALCETLRLYPPVGLDLKTPLKPDTLPGGNYVHENTKVIITFYSTGRMEGVWGKDCLEFRPERWILKGVRVKYEPSVKFRVFNAGPRTCLGKEMAFI</sequence>
<dbReference type="InterPro" id="IPR001128">
    <property type="entry name" value="Cyt_P450"/>
</dbReference>
<dbReference type="GO" id="GO:0004497">
    <property type="term" value="F:monooxygenase activity"/>
    <property type="evidence" value="ECO:0007669"/>
    <property type="project" value="UniProtKB-KW"/>
</dbReference>
<dbReference type="OrthoDB" id="1470350at2759"/>
<dbReference type="EMBL" id="NKXS01001852">
    <property type="protein sequence ID" value="PIN16502.1"/>
    <property type="molecule type" value="Genomic_DNA"/>
</dbReference>
<accession>A0A2G9HG48</accession>
<dbReference type="STRING" id="429701.A0A2G9HG48"/>
<evidence type="ECO:0000256" key="3">
    <source>
        <dbReference type="ARBA" id="ARBA00022723"/>
    </source>
</evidence>
<dbReference type="GO" id="GO:0005506">
    <property type="term" value="F:iron ion binding"/>
    <property type="evidence" value="ECO:0007669"/>
    <property type="project" value="InterPro"/>
</dbReference>
<name>A0A2G9HG48_9LAMI</name>
<dbReference type="PANTHER" id="PTHR24296">
    <property type="entry name" value="CYTOCHROME P450"/>
    <property type="match status" value="1"/>
</dbReference>
<keyword evidence="7" id="KW-0732">Signal</keyword>
<feature type="chain" id="PRO_5013735461" evidence="7">
    <location>
        <begin position="23"/>
        <end position="399"/>
    </location>
</feature>
<dbReference type="InterPro" id="IPR036396">
    <property type="entry name" value="Cyt_P450_sf"/>
</dbReference>
<keyword evidence="3 6" id="KW-0479">Metal-binding</keyword>
<dbReference type="PROSITE" id="PS00086">
    <property type="entry name" value="CYTOCHROME_P450"/>
    <property type="match status" value="1"/>
</dbReference>
<reference evidence="9" key="1">
    <citation type="journal article" date="2018" name="Gigascience">
        <title>Genome assembly of the Pink Ipe (Handroanthus impetiginosus, Bignoniaceae), a highly valued, ecologically keystone Neotropical timber forest tree.</title>
        <authorList>
            <person name="Silva-Junior O.B."/>
            <person name="Grattapaglia D."/>
            <person name="Novaes E."/>
            <person name="Collevatti R.G."/>
        </authorList>
    </citation>
    <scope>NUCLEOTIDE SEQUENCE [LARGE SCALE GENOMIC DNA]</scope>
    <source>
        <strain evidence="9">cv. UFG-1</strain>
    </source>
</reference>
<comment type="cofactor">
    <cofactor evidence="1">
        <name>heme</name>
        <dbReference type="ChEBI" id="CHEBI:30413"/>
    </cofactor>
</comment>
<organism evidence="8 9">
    <name type="scientific">Handroanthus impetiginosus</name>
    <dbReference type="NCBI Taxonomy" id="429701"/>
    <lineage>
        <taxon>Eukaryota</taxon>
        <taxon>Viridiplantae</taxon>
        <taxon>Streptophyta</taxon>
        <taxon>Embryophyta</taxon>
        <taxon>Tracheophyta</taxon>
        <taxon>Spermatophyta</taxon>
        <taxon>Magnoliopsida</taxon>
        <taxon>eudicotyledons</taxon>
        <taxon>Gunneridae</taxon>
        <taxon>Pentapetalae</taxon>
        <taxon>asterids</taxon>
        <taxon>lamiids</taxon>
        <taxon>Lamiales</taxon>
        <taxon>Bignoniaceae</taxon>
        <taxon>Crescentiina</taxon>
        <taxon>Tabebuia alliance</taxon>
        <taxon>Handroanthus</taxon>
    </lineage>
</organism>
<proteinExistence type="inferred from homology"/>
<evidence type="ECO:0000256" key="4">
    <source>
        <dbReference type="ARBA" id="ARBA00023002"/>
    </source>
</evidence>
<comment type="similarity">
    <text evidence="2 6">Belongs to the cytochrome P450 family.</text>
</comment>
<dbReference type="PRINTS" id="PR00385">
    <property type="entry name" value="P450"/>
</dbReference>
<dbReference type="GO" id="GO:0006629">
    <property type="term" value="P:lipid metabolic process"/>
    <property type="evidence" value="ECO:0007669"/>
    <property type="project" value="UniProtKB-ARBA"/>
</dbReference>
<feature type="signal peptide" evidence="7">
    <location>
        <begin position="1"/>
        <end position="22"/>
    </location>
</feature>
<evidence type="ECO:0000256" key="7">
    <source>
        <dbReference type="SAM" id="SignalP"/>
    </source>
</evidence>
<dbReference type="Pfam" id="PF00067">
    <property type="entry name" value="p450"/>
    <property type="match status" value="2"/>
</dbReference>
<evidence type="ECO:0000256" key="6">
    <source>
        <dbReference type="RuleBase" id="RU000461"/>
    </source>
</evidence>
<keyword evidence="9" id="KW-1185">Reference proteome</keyword>
<evidence type="ECO:0000256" key="1">
    <source>
        <dbReference type="ARBA" id="ARBA00001971"/>
    </source>
</evidence>
<evidence type="ECO:0000256" key="2">
    <source>
        <dbReference type="ARBA" id="ARBA00010617"/>
    </source>
</evidence>
<keyword evidence="6" id="KW-0503">Monooxygenase</keyword>
<keyword evidence="4 6" id="KW-0560">Oxidoreductase</keyword>
<dbReference type="AlphaFoldDB" id="A0A2G9HG48"/>
<protein>
    <submittedName>
        <fullName evidence="8">Cytochrome P450 CYP4/CYP19/CYP26 subfamily</fullName>
    </submittedName>
</protein>
<comment type="caution">
    <text evidence="8">The sequence shown here is derived from an EMBL/GenBank/DDBJ whole genome shotgun (WGS) entry which is preliminary data.</text>
</comment>
<evidence type="ECO:0000256" key="5">
    <source>
        <dbReference type="ARBA" id="ARBA00023004"/>
    </source>
</evidence>
<dbReference type="Proteomes" id="UP000231279">
    <property type="component" value="Unassembled WGS sequence"/>
</dbReference>
<dbReference type="GO" id="GO:0020037">
    <property type="term" value="F:heme binding"/>
    <property type="evidence" value="ECO:0007669"/>
    <property type="project" value="InterPro"/>
</dbReference>